<protein>
    <submittedName>
        <fullName evidence="2">Uncharacterized protein</fullName>
    </submittedName>
</protein>
<feature type="region of interest" description="Disordered" evidence="1">
    <location>
        <begin position="252"/>
        <end position="310"/>
    </location>
</feature>
<dbReference type="EMBL" id="CAUYUJ010014002">
    <property type="protein sequence ID" value="CAK0837066.1"/>
    <property type="molecule type" value="Genomic_DNA"/>
</dbReference>
<evidence type="ECO:0000313" key="2">
    <source>
        <dbReference type="EMBL" id="CAK0837066.1"/>
    </source>
</evidence>
<dbReference type="Proteomes" id="UP001189429">
    <property type="component" value="Unassembled WGS sequence"/>
</dbReference>
<reference evidence="2" key="1">
    <citation type="submission" date="2023-10" db="EMBL/GenBank/DDBJ databases">
        <authorList>
            <person name="Chen Y."/>
            <person name="Shah S."/>
            <person name="Dougan E. K."/>
            <person name="Thang M."/>
            <person name="Chan C."/>
        </authorList>
    </citation>
    <scope>NUCLEOTIDE SEQUENCE [LARGE SCALE GENOMIC DNA]</scope>
</reference>
<sequence>MSTDCTLQACGAFHESLVVQEVFRMGWRMLNPTDFEDDLGQIHSLFQVAPRDVESSLPRGKSVKTFALGCHGPPQNRHRWWRPSCAEDEVVAFYNEARVQLTVPGSYFMACGFNGGYFGIQDHGDGHHRVLFSILPIWDAGSEMYQGRDDPSRVESADRVEVLHAASGVEVKRFGGEGTGAQCLDDATGWSVGDVVALCVECSRSPGGRACYAAHVRSGASGWKHLVSYRVAHGRPFGGFYSFIEDPGTSGGTTSARCRSGAPTSGPRGSGAAPTAAGRQPPPRASPPAARSGSVRTTSTPATGWRRGCG</sequence>
<dbReference type="InterPro" id="IPR021862">
    <property type="entry name" value="DUF3472"/>
</dbReference>
<comment type="caution">
    <text evidence="2">The sequence shown here is derived from an EMBL/GenBank/DDBJ whole genome shotgun (WGS) entry which is preliminary data.</text>
</comment>
<dbReference type="Pfam" id="PF11958">
    <property type="entry name" value="DUF3472"/>
    <property type="match status" value="1"/>
</dbReference>
<gene>
    <name evidence="2" type="ORF">PCOR1329_LOCUS33358</name>
</gene>
<proteinExistence type="predicted"/>
<organism evidence="2 3">
    <name type="scientific">Prorocentrum cordatum</name>
    <dbReference type="NCBI Taxonomy" id="2364126"/>
    <lineage>
        <taxon>Eukaryota</taxon>
        <taxon>Sar</taxon>
        <taxon>Alveolata</taxon>
        <taxon>Dinophyceae</taxon>
        <taxon>Prorocentrales</taxon>
        <taxon>Prorocentraceae</taxon>
        <taxon>Prorocentrum</taxon>
    </lineage>
</organism>
<accession>A0ABN9SX18</accession>
<evidence type="ECO:0000256" key="1">
    <source>
        <dbReference type="SAM" id="MobiDB-lite"/>
    </source>
</evidence>
<keyword evidence="3" id="KW-1185">Reference proteome</keyword>
<name>A0ABN9SX18_9DINO</name>
<evidence type="ECO:0000313" key="3">
    <source>
        <dbReference type="Proteomes" id="UP001189429"/>
    </source>
</evidence>